<evidence type="ECO:0000259" key="5">
    <source>
        <dbReference type="Pfam" id="PF05420"/>
    </source>
</evidence>
<evidence type="ECO:0000256" key="4">
    <source>
        <dbReference type="SAM" id="SignalP"/>
    </source>
</evidence>
<evidence type="ECO:0000313" key="6">
    <source>
        <dbReference type="EMBL" id="SEP75066.1"/>
    </source>
</evidence>
<dbReference type="STRING" id="867345.SAMN05421693_10529"/>
<feature type="chain" id="PRO_5011697858" evidence="4">
    <location>
        <begin position="32"/>
        <end position="862"/>
    </location>
</feature>
<accession>A0A1H9AEA3</accession>
<keyword evidence="2" id="KW-0677">Repeat</keyword>
<dbReference type="GO" id="GO:0030244">
    <property type="term" value="P:cellulose biosynthetic process"/>
    <property type="evidence" value="ECO:0007669"/>
    <property type="project" value="InterPro"/>
</dbReference>
<feature type="domain" description="Cellulose synthase operon C C-terminal" evidence="5">
    <location>
        <begin position="592"/>
        <end position="832"/>
    </location>
</feature>
<evidence type="ECO:0000313" key="7">
    <source>
        <dbReference type="Proteomes" id="UP000199496"/>
    </source>
</evidence>
<dbReference type="Pfam" id="PF05420">
    <property type="entry name" value="BCSC_C"/>
    <property type="match status" value="1"/>
</dbReference>
<feature type="signal peptide" evidence="4">
    <location>
        <begin position="1"/>
        <end position="31"/>
    </location>
</feature>
<dbReference type="Proteomes" id="UP000199496">
    <property type="component" value="Unassembled WGS sequence"/>
</dbReference>
<dbReference type="InterPro" id="IPR008410">
    <property type="entry name" value="BCSC_C"/>
</dbReference>
<dbReference type="EMBL" id="FOFO01000005">
    <property type="protein sequence ID" value="SEP75066.1"/>
    <property type="molecule type" value="Genomic_DNA"/>
</dbReference>
<name>A0A1H9AEA3_9GAMM</name>
<dbReference type="GO" id="GO:0019867">
    <property type="term" value="C:outer membrane"/>
    <property type="evidence" value="ECO:0007669"/>
    <property type="project" value="InterPro"/>
</dbReference>
<evidence type="ECO:0000256" key="1">
    <source>
        <dbReference type="ARBA" id="ARBA00022729"/>
    </source>
</evidence>
<dbReference type="AlphaFoldDB" id="A0A1H9AEA3"/>
<evidence type="ECO:0000256" key="3">
    <source>
        <dbReference type="ARBA" id="ARBA00022803"/>
    </source>
</evidence>
<keyword evidence="7" id="KW-1185">Reference proteome</keyword>
<sequence>MSSPSSLVSRPRLMACAFAVALSIGTTDAGAQVDVERKPARIEPPAVINGIDQVQGLPATVGPDKRSLWYHLQRGNIQMVTLELQRLQATHPDWSPQGDLARAIEDAMGAAELPGQTPADGLLDPCDDPAAAWRDARGSRAVLITMLVRCNDMGVAQGTLAELLRGRSLAAQLAQVEELASRRLSRAGRSVVMERRYHLRLEALDNPDIGLSPKQLEDLHREAEHRQDGAAALLFGWQALDRGMADEALTWFERARHWGQIQSAREGLALAQEQRARALILDAGDLPAGMEAIRASQWAGGAPAEAIGWALLESGRWAEADEVFALVADAEVARYGRGLSWQAAGKFERAKALVCDAGLSARLDALCDDLRVSVFYRAWEAHDIDATMALGRVIEQRGPISPDVSEIMAWALLEVGDYDQAAARFQSLVGSAMHTGLEPGVVRSFERAGRQRELDQLAESSPSLAQYLREQRATRAFARGQYGLYQTLSEPEQTDSRQWTLSTGLDASGSRGTHGLDHAGMGRTHVGLSSVRDGLQVDLGMRRSRFDGGKPTSDAALGFRGQDGGNDAFSPHRTANIDEWLLRLRREQLDYTLEAEIGSGPRGGAVDGRPTFGASATWFTESTTTRIALIGEARQDSLLAFAGQRDPVSGRHWGAVQETRIELNPYVATGEHQGVSFNIEHGWLDGRHVPSNQRSAMRIDYSHDLRPEDGGYHLRTGPFVSWTRYQHNLNHHTFGHGGYYSPERDVRIGLQFDALTGNNRNWLAQLRGAAAWGNVREAAAPRFPGQHLTGEDYAQSRTTGVGGDAEFRAAWRVSPHLVVNINAGVASAPRFDHWWVGAGLQMPLKTRHRLRPDDLYGVFDRR</sequence>
<gene>
    <name evidence="6" type="ORF">SAMN05421693_10529</name>
</gene>
<evidence type="ECO:0000256" key="2">
    <source>
        <dbReference type="ARBA" id="ARBA00022737"/>
    </source>
</evidence>
<keyword evidence="1 4" id="KW-0732">Signal</keyword>
<reference evidence="6 7" key="1">
    <citation type="submission" date="2016-10" db="EMBL/GenBank/DDBJ databases">
        <authorList>
            <person name="de Groot N.N."/>
        </authorList>
    </citation>
    <scope>NUCLEOTIDE SEQUENCE [LARGE SCALE GENOMIC DNA]</scope>
    <source>
        <strain evidence="6 7">B7-7</strain>
    </source>
</reference>
<organism evidence="6 7">
    <name type="scientific">Ectothiorhodospira magna</name>
    <dbReference type="NCBI Taxonomy" id="867345"/>
    <lineage>
        <taxon>Bacteria</taxon>
        <taxon>Pseudomonadati</taxon>
        <taxon>Pseudomonadota</taxon>
        <taxon>Gammaproteobacteria</taxon>
        <taxon>Chromatiales</taxon>
        <taxon>Ectothiorhodospiraceae</taxon>
        <taxon>Ectothiorhodospira</taxon>
    </lineage>
</organism>
<proteinExistence type="predicted"/>
<keyword evidence="3" id="KW-0802">TPR repeat</keyword>
<protein>
    <submittedName>
        <fullName evidence="6">Cellulose synthase operon protein C C-terminus (BCSC_C)</fullName>
    </submittedName>
</protein>